<dbReference type="OrthoDB" id="4509506at2759"/>
<proteinExistence type="predicted"/>
<feature type="region of interest" description="Disordered" evidence="1">
    <location>
        <begin position="42"/>
        <end position="75"/>
    </location>
</feature>
<comment type="caution">
    <text evidence="2">The sequence shown here is derived from an EMBL/GenBank/DDBJ whole genome shotgun (WGS) entry which is preliminary data.</text>
</comment>
<evidence type="ECO:0000313" key="3">
    <source>
        <dbReference type="Proteomes" id="UP000653565"/>
    </source>
</evidence>
<evidence type="ECO:0000256" key="1">
    <source>
        <dbReference type="SAM" id="MobiDB-lite"/>
    </source>
</evidence>
<dbReference type="Proteomes" id="UP000653565">
    <property type="component" value="Unassembled WGS sequence"/>
</dbReference>
<feature type="region of interest" description="Disordered" evidence="1">
    <location>
        <begin position="1"/>
        <end position="23"/>
    </location>
</feature>
<protein>
    <submittedName>
        <fullName evidence="2">Uncharacterized protein</fullName>
    </submittedName>
</protein>
<evidence type="ECO:0000313" key="2">
    <source>
        <dbReference type="EMBL" id="KAF4226182.1"/>
    </source>
</evidence>
<dbReference type="AlphaFoldDB" id="A0A8H4GQ94"/>
<reference evidence="2" key="2">
    <citation type="submission" date="2020-04" db="EMBL/GenBank/DDBJ databases">
        <authorList>
            <person name="Santos R.A.C."/>
            <person name="Steenwyk J.L."/>
            <person name="Rivero-Menendez O."/>
            <person name="Mead M.E."/>
            <person name="Silva L.P."/>
            <person name="Bastos R.W."/>
            <person name="Alastruey-Izquierdo A."/>
            <person name="Goldman G.H."/>
            <person name="Rokas A."/>
        </authorList>
    </citation>
    <scope>NUCLEOTIDE SEQUENCE</scope>
    <source>
        <strain evidence="2">CNM-CM6805</strain>
    </source>
</reference>
<keyword evidence="3" id="KW-1185">Reference proteome</keyword>
<dbReference type="EMBL" id="JAAAPX010000271">
    <property type="protein sequence ID" value="KAF4226182.1"/>
    <property type="molecule type" value="Genomic_DNA"/>
</dbReference>
<accession>A0A8H4GQ94</accession>
<name>A0A8H4GQ94_9EURO</name>
<organism evidence="2 3">
    <name type="scientific">Aspergillus fumigatiaffinis</name>
    <dbReference type="NCBI Taxonomy" id="340414"/>
    <lineage>
        <taxon>Eukaryota</taxon>
        <taxon>Fungi</taxon>
        <taxon>Dikarya</taxon>
        <taxon>Ascomycota</taxon>
        <taxon>Pezizomycotina</taxon>
        <taxon>Eurotiomycetes</taxon>
        <taxon>Eurotiomycetidae</taxon>
        <taxon>Eurotiales</taxon>
        <taxon>Aspergillaceae</taxon>
        <taxon>Aspergillus</taxon>
        <taxon>Aspergillus subgen. Fumigati</taxon>
    </lineage>
</organism>
<gene>
    <name evidence="2" type="ORF">CNMCM6805_005027</name>
</gene>
<sequence>MNTPRRERPVSSQSNGDYQPPASLVNGEAEYAVEEILDEREKRVGRGSSLPHRVSGRMGRLRTPYVGAGRQPRRNCRAGRMGEKILRFRRRLGWLQTADFGAGRDA</sequence>
<reference evidence="2" key="1">
    <citation type="journal article" date="2020" name="bioRxiv">
        <title>Genomic and phenotypic heterogeneity of clinical isolates of the human pathogens Aspergillus fumigatus, Aspergillus lentulus and Aspergillus fumigatiaffinis.</title>
        <authorList>
            <person name="dos Santos R.A.C."/>
            <person name="Steenwyk J.L."/>
            <person name="Rivero-Menendez O."/>
            <person name="Mead M.E."/>
            <person name="Silva L.P."/>
            <person name="Bastos R.W."/>
            <person name="Alastruey-Izquierdo A."/>
            <person name="Goldman G.H."/>
            <person name="Rokas A."/>
        </authorList>
    </citation>
    <scope>NUCLEOTIDE SEQUENCE</scope>
    <source>
        <strain evidence="2">CNM-CM6805</strain>
    </source>
</reference>